<proteinExistence type="predicted"/>
<reference evidence="2 3" key="1">
    <citation type="submission" date="2016-10" db="EMBL/GenBank/DDBJ databases">
        <authorList>
            <person name="de Groot N.N."/>
        </authorList>
    </citation>
    <scope>NUCLEOTIDE SEQUENCE [LARGE SCALE GENOMIC DNA]</scope>
    <source>
        <strain evidence="2 3">APO</strain>
    </source>
</reference>
<sequence length="290" mass="34817">MWHEWAFIFLCYGVMGWIWETMYVSIENKKFVNRGFLRSPFIPIYAFAGITMMPTIQWFAGGMEIESVYLFAMTVVLIASVVATLWEYTVSYLMEKAFETRWWDYSDFRFHLNGRIALGPSIFWGVFGMVFFLYIQPFLMNYYERIMDPTVIRFMIILYILLVVDAAYTISELIQLRGIITRFHEVSEILAKQLALIQEGQQDLKTMMAYRRMRGFKDLEEFVDLVRQKKNMLKHEQERKFEEYSVTLQKAKKIQRFYKKYPKALTNKLPYVFYVIRKRKDNGNHRSSKE</sequence>
<dbReference type="RefSeq" id="WP_176968227.1">
    <property type="nucleotide sequence ID" value="NZ_FNPV01000002.1"/>
</dbReference>
<feature type="transmembrane region" description="Helical" evidence="1">
    <location>
        <begin position="6"/>
        <end position="24"/>
    </location>
</feature>
<keyword evidence="1" id="KW-1133">Transmembrane helix</keyword>
<gene>
    <name evidence="2" type="ORF">SAMN05192546_102150</name>
</gene>
<keyword evidence="3" id="KW-1185">Reference proteome</keyword>
<feature type="transmembrane region" description="Helical" evidence="1">
    <location>
        <begin position="68"/>
        <end position="86"/>
    </location>
</feature>
<evidence type="ECO:0000313" key="2">
    <source>
        <dbReference type="EMBL" id="SDY44691.1"/>
    </source>
</evidence>
<dbReference type="STRING" id="159292.SAMN05192546_102150"/>
<feature type="transmembrane region" description="Helical" evidence="1">
    <location>
        <begin position="36"/>
        <end position="56"/>
    </location>
</feature>
<protein>
    <submittedName>
        <fullName evidence="2">Uncharacterized membrane protein</fullName>
    </submittedName>
</protein>
<dbReference type="InterPro" id="IPR010540">
    <property type="entry name" value="CmpB_TMEM229"/>
</dbReference>
<evidence type="ECO:0000256" key="1">
    <source>
        <dbReference type="SAM" id="Phobius"/>
    </source>
</evidence>
<evidence type="ECO:0000313" key="3">
    <source>
        <dbReference type="Proteomes" id="UP000199230"/>
    </source>
</evidence>
<dbReference type="AlphaFoldDB" id="A0A1H3JXS7"/>
<dbReference type="EMBL" id="FNPV01000002">
    <property type="protein sequence ID" value="SDY44691.1"/>
    <property type="molecule type" value="Genomic_DNA"/>
</dbReference>
<feature type="transmembrane region" description="Helical" evidence="1">
    <location>
        <begin position="151"/>
        <end position="170"/>
    </location>
</feature>
<accession>A0A1H3JXS7</accession>
<keyword evidence="1" id="KW-0472">Membrane</keyword>
<organism evidence="2 3">
    <name type="scientific">Tindallia californiensis</name>
    <dbReference type="NCBI Taxonomy" id="159292"/>
    <lineage>
        <taxon>Bacteria</taxon>
        <taxon>Bacillati</taxon>
        <taxon>Bacillota</taxon>
        <taxon>Clostridia</taxon>
        <taxon>Peptostreptococcales</taxon>
        <taxon>Tindalliaceae</taxon>
        <taxon>Tindallia</taxon>
    </lineage>
</organism>
<dbReference type="Proteomes" id="UP000199230">
    <property type="component" value="Unassembled WGS sequence"/>
</dbReference>
<feature type="transmembrane region" description="Helical" evidence="1">
    <location>
        <begin position="116"/>
        <end position="139"/>
    </location>
</feature>
<keyword evidence="1" id="KW-0812">Transmembrane</keyword>
<dbReference type="Pfam" id="PF06541">
    <property type="entry name" value="ABC_trans_CmpB"/>
    <property type="match status" value="1"/>
</dbReference>
<name>A0A1H3JXS7_9FIRM</name>